<comment type="caution">
    <text evidence="3">The sequence shown here is derived from an EMBL/GenBank/DDBJ whole genome shotgun (WGS) entry which is preliminary data.</text>
</comment>
<feature type="compositionally biased region" description="Polar residues" evidence="2">
    <location>
        <begin position="585"/>
        <end position="600"/>
    </location>
</feature>
<dbReference type="Proteomes" id="UP000193560">
    <property type="component" value="Unassembled WGS sequence"/>
</dbReference>
<dbReference type="AlphaFoldDB" id="A0A1X2IY86"/>
<feature type="compositionally biased region" description="Low complexity" evidence="2">
    <location>
        <begin position="179"/>
        <end position="188"/>
    </location>
</feature>
<evidence type="ECO:0000256" key="1">
    <source>
        <dbReference type="SAM" id="Coils"/>
    </source>
</evidence>
<dbReference type="Gene3D" id="1.20.5.2440">
    <property type="match status" value="1"/>
</dbReference>
<gene>
    <name evidence="3" type="ORF">BCR42DRAFT_88107</name>
</gene>
<evidence type="ECO:0000313" key="3">
    <source>
        <dbReference type="EMBL" id="ORZ24265.1"/>
    </source>
</evidence>
<dbReference type="OrthoDB" id="2121319at2759"/>
<feature type="compositionally biased region" description="Polar residues" evidence="2">
    <location>
        <begin position="451"/>
        <end position="465"/>
    </location>
</feature>
<organism evidence="3 4">
    <name type="scientific">Absidia repens</name>
    <dbReference type="NCBI Taxonomy" id="90262"/>
    <lineage>
        <taxon>Eukaryota</taxon>
        <taxon>Fungi</taxon>
        <taxon>Fungi incertae sedis</taxon>
        <taxon>Mucoromycota</taxon>
        <taxon>Mucoromycotina</taxon>
        <taxon>Mucoromycetes</taxon>
        <taxon>Mucorales</taxon>
        <taxon>Cunninghamellaceae</taxon>
        <taxon>Absidia</taxon>
    </lineage>
</organism>
<feature type="coiled-coil region" evidence="1">
    <location>
        <begin position="366"/>
        <end position="393"/>
    </location>
</feature>
<dbReference type="EMBL" id="MCGE01000002">
    <property type="protein sequence ID" value="ORZ24265.1"/>
    <property type="molecule type" value="Genomic_DNA"/>
</dbReference>
<keyword evidence="4" id="KW-1185">Reference proteome</keyword>
<name>A0A1X2IY86_9FUNG</name>
<feature type="region of interest" description="Disordered" evidence="2">
    <location>
        <begin position="415"/>
        <end position="534"/>
    </location>
</feature>
<protein>
    <submittedName>
        <fullName evidence="3">Uncharacterized protein</fullName>
    </submittedName>
</protein>
<feature type="region of interest" description="Disordered" evidence="2">
    <location>
        <begin position="131"/>
        <end position="227"/>
    </location>
</feature>
<feature type="region of interest" description="Disordered" evidence="2">
    <location>
        <begin position="546"/>
        <end position="628"/>
    </location>
</feature>
<feature type="compositionally biased region" description="Low complexity" evidence="2">
    <location>
        <begin position="607"/>
        <end position="619"/>
    </location>
</feature>
<feature type="compositionally biased region" description="Low complexity" evidence="2">
    <location>
        <begin position="568"/>
        <end position="584"/>
    </location>
</feature>
<dbReference type="PANTHER" id="PTHR38120:SF1">
    <property type="entry name" value="M PROTEIN, SEROTYPE 2.1"/>
    <property type="match status" value="1"/>
</dbReference>
<dbReference type="PANTHER" id="PTHR38120">
    <property type="entry name" value="EXPRESSED PROTEIN"/>
    <property type="match status" value="1"/>
</dbReference>
<reference evidence="3 4" key="1">
    <citation type="submission" date="2016-07" db="EMBL/GenBank/DDBJ databases">
        <title>Pervasive Adenine N6-methylation of Active Genes in Fungi.</title>
        <authorList>
            <consortium name="DOE Joint Genome Institute"/>
            <person name="Mondo S.J."/>
            <person name="Dannebaum R.O."/>
            <person name="Kuo R.C."/>
            <person name="Labutti K."/>
            <person name="Haridas S."/>
            <person name="Kuo A."/>
            <person name="Salamov A."/>
            <person name="Ahrendt S.R."/>
            <person name="Lipzen A."/>
            <person name="Sullivan W."/>
            <person name="Andreopoulos W.B."/>
            <person name="Clum A."/>
            <person name="Lindquist E."/>
            <person name="Daum C."/>
            <person name="Ramamoorthy G.K."/>
            <person name="Gryganskyi A."/>
            <person name="Culley D."/>
            <person name="Magnuson J.K."/>
            <person name="James T.Y."/>
            <person name="O'Malley M.A."/>
            <person name="Stajich J.E."/>
            <person name="Spatafora J.W."/>
            <person name="Visel A."/>
            <person name="Grigoriev I.V."/>
        </authorList>
    </citation>
    <scope>NUCLEOTIDE SEQUENCE [LARGE SCALE GENOMIC DNA]</scope>
    <source>
        <strain evidence="3 4">NRRL 1336</strain>
    </source>
</reference>
<feature type="compositionally biased region" description="Low complexity" evidence="2">
    <location>
        <begin position="524"/>
        <end position="534"/>
    </location>
</feature>
<feature type="coiled-coil region" evidence="1">
    <location>
        <begin position="5"/>
        <end position="53"/>
    </location>
</feature>
<feature type="compositionally biased region" description="Polar residues" evidence="2">
    <location>
        <begin position="546"/>
        <end position="558"/>
    </location>
</feature>
<dbReference type="STRING" id="90262.A0A1X2IY86"/>
<keyword evidence="1" id="KW-0175">Coiled coil</keyword>
<feature type="compositionally biased region" description="Polar residues" evidence="2">
    <location>
        <begin position="423"/>
        <end position="432"/>
    </location>
</feature>
<evidence type="ECO:0000313" key="4">
    <source>
        <dbReference type="Proteomes" id="UP000193560"/>
    </source>
</evidence>
<sequence>MTTSVSDFEKVLHLLQQNLEESQNDNLTLQAQIDELKDQSRELGKDNDYLRNKIAGIQQDNSIYSNTQSRLETQLYDQEQDTNDLRKQVQQLTKAKKDADHKLQMELSNFETDRAAWQQKEADMYNQIRTLNASGGEPRTPRTPHRRSATSSTLAPFGFPAPPLSNIGEEDGNDRQPKLSLSSSTSTSHLQKKRNSRLLLNNNDDDNDEGDDDLFHSSGQPPTPKLATIDSSFARESKIAQRTIKAQDKLILDLKVEMDQQKSIVQDRDAQSQRQSLRIQHLEQEIANVKQVNQSLMEDNESYQILLHEKTISGEFMMNPIMQVEKTEAANGITQSSASTNVNGGGGLNLAAELNLANDFEATQKANEVDIAVQKLTDEVKTLQDTNRALQLYMNKILMKIIDNKQLEDVLSIDQPKPRPISMSISTTTANKDTNEEPAPRSAGLGPAPTRTLSSTLLNKGTATRQQRRRTISYWGSKAPAPPPLPNNNDKKDLPSVPETSSPSSTVDTSLDDRTNRRHSAMPSSGSNSNTNSGWAKAFRRMSIGWSASPTSTTNTAINKPLDDSLKTSTPPASLHPSTSSSSSNEDNGSLDSQRISSINRPLPNMSRSASSTTSLRASNELATLQEE</sequence>
<evidence type="ECO:0000256" key="2">
    <source>
        <dbReference type="SAM" id="MobiDB-lite"/>
    </source>
</evidence>
<accession>A0A1X2IY86</accession>
<feature type="compositionally biased region" description="Low complexity" evidence="2">
    <location>
        <begin position="495"/>
        <end position="509"/>
    </location>
</feature>
<proteinExistence type="predicted"/>
<feature type="coiled-coil region" evidence="1">
    <location>
        <begin position="272"/>
        <end position="299"/>
    </location>
</feature>
<feature type="compositionally biased region" description="Acidic residues" evidence="2">
    <location>
        <begin position="203"/>
        <end position="212"/>
    </location>
</feature>